<keyword evidence="4 7" id="KW-0812">Transmembrane</keyword>
<sequence>MPDTRTLPVLFDADYIYIVAGIIFALTNGYLGGLAMMYAPKSVESEFSSISAMMASISIILGILAGVNFSFIFPSLVKL</sequence>
<evidence type="ECO:0000256" key="6">
    <source>
        <dbReference type="ARBA" id="ARBA00023136"/>
    </source>
</evidence>
<dbReference type="Proteomes" id="UP000285301">
    <property type="component" value="Unassembled WGS sequence"/>
</dbReference>
<keyword evidence="6 7" id="KW-0472">Membrane</keyword>
<evidence type="ECO:0000256" key="2">
    <source>
        <dbReference type="ARBA" id="ARBA00007965"/>
    </source>
</evidence>
<keyword evidence="3" id="KW-0813">Transport</keyword>
<dbReference type="GO" id="GO:0016020">
    <property type="term" value="C:membrane"/>
    <property type="evidence" value="ECO:0007669"/>
    <property type="project" value="UniProtKB-SubCell"/>
</dbReference>
<evidence type="ECO:0000256" key="7">
    <source>
        <dbReference type="SAM" id="Phobius"/>
    </source>
</evidence>
<evidence type="ECO:0000256" key="5">
    <source>
        <dbReference type="ARBA" id="ARBA00022989"/>
    </source>
</evidence>
<dbReference type="PRINTS" id="PR01130">
    <property type="entry name" value="DERENTRNSPRT"/>
</dbReference>
<feature type="transmembrane region" description="Helical" evidence="7">
    <location>
        <begin position="50"/>
        <end position="73"/>
    </location>
</feature>
<dbReference type="GO" id="GO:0005337">
    <property type="term" value="F:nucleoside transmembrane transporter activity"/>
    <property type="evidence" value="ECO:0007669"/>
    <property type="project" value="InterPro"/>
</dbReference>
<dbReference type="AlphaFoldDB" id="A0A443RNB2"/>
<evidence type="ECO:0000256" key="3">
    <source>
        <dbReference type="ARBA" id="ARBA00022448"/>
    </source>
</evidence>
<dbReference type="Pfam" id="PF01733">
    <property type="entry name" value="Nucleoside_tran"/>
    <property type="match status" value="1"/>
</dbReference>
<evidence type="ECO:0000256" key="4">
    <source>
        <dbReference type="ARBA" id="ARBA00022692"/>
    </source>
</evidence>
<keyword evidence="5 7" id="KW-1133">Transmembrane helix</keyword>
<comment type="caution">
    <text evidence="8">The sequence shown here is derived from an EMBL/GenBank/DDBJ whole genome shotgun (WGS) entry which is preliminary data.</text>
</comment>
<evidence type="ECO:0000313" key="8">
    <source>
        <dbReference type="EMBL" id="RWS16754.1"/>
    </source>
</evidence>
<dbReference type="EMBL" id="NCKU01000172">
    <property type="protein sequence ID" value="RWS16754.1"/>
    <property type="molecule type" value="Genomic_DNA"/>
</dbReference>
<dbReference type="InterPro" id="IPR002259">
    <property type="entry name" value="Eqnu_transpt"/>
</dbReference>
<proteinExistence type="inferred from homology"/>
<comment type="similarity">
    <text evidence="2">Belongs to the SLC29A/ENT transporter (TC 2.A.57) family.</text>
</comment>
<organism evidence="8 9">
    <name type="scientific">Dinothrombium tinctorium</name>
    <dbReference type="NCBI Taxonomy" id="1965070"/>
    <lineage>
        <taxon>Eukaryota</taxon>
        <taxon>Metazoa</taxon>
        <taxon>Ecdysozoa</taxon>
        <taxon>Arthropoda</taxon>
        <taxon>Chelicerata</taxon>
        <taxon>Arachnida</taxon>
        <taxon>Acari</taxon>
        <taxon>Acariformes</taxon>
        <taxon>Trombidiformes</taxon>
        <taxon>Prostigmata</taxon>
        <taxon>Anystina</taxon>
        <taxon>Parasitengona</taxon>
        <taxon>Trombidioidea</taxon>
        <taxon>Trombidiidae</taxon>
        <taxon>Dinothrombium</taxon>
    </lineage>
</organism>
<evidence type="ECO:0000256" key="1">
    <source>
        <dbReference type="ARBA" id="ARBA00004141"/>
    </source>
</evidence>
<reference evidence="8 9" key="1">
    <citation type="journal article" date="2018" name="Gigascience">
        <title>Genomes of trombidid mites reveal novel predicted allergens and laterally-transferred genes associated with secondary metabolism.</title>
        <authorList>
            <person name="Dong X."/>
            <person name="Chaisiri K."/>
            <person name="Xia D."/>
            <person name="Armstrong S.D."/>
            <person name="Fang Y."/>
            <person name="Donnelly M.J."/>
            <person name="Kadowaki T."/>
            <person name="McGarry J.W."/>
            <person name="Darby A.C."/>
            <person name="Makepeace B.L."/>
        </authorList>
    </citation>
    <scope>NUCLEOTIDE SEQUENCE [LARGE SCALE GENOMIC DNA]</scope>
    <source>
        <strain evidence="8">UoL-WK</strain>
    </source>
</reference>
<evidence type="ECO:0000313" key="9">
    <source>
        <dbReference type="Proteomes" id="UP000285301"/>
    </source>
</evidence>
<name>A0A443RNB2_9ACAR</name>
<gene>
    <name evidence="8" type="ORF">B4U79_09892</name>
</gene>
<comment type="subcellular location">
    <subcellularLocation>
        <location evidence="1">Membrane</location>
        <topology evidence="1">Multi-pass membrane protein</topology>
    </subcellularLocation>
</comment>
<protein>
    <submittedName>
        <fullName evidence="8">Equilibrative nucleoside transporter-like protein 1</fullName>
    </submittedName>
</protein>
<feature type="transmembrane region" description="Helical" evidence="7">
    <location>
        <begin position="15"/>
        <end position="38"/>
    </location>
</feature>
<keyword evidence="9" id="KW-1185">Reference proteome</keyword>
<accession>A0A443RNB2</accession>
<dbReference type="OrthoDB" id="6370660at2759"/>